<dbReference type="Proteomes" id="UP000736328">
    <property type="component" value="Unassembled WGS sequence"/>
</dbReference>
<dbReference type="AlphaFoldDB" id="A0A933ML14"/>
<name>A0A933ML14_UNCT6</name>
<evidence type="ECO:0000313" key="2">
    <source>
        <dbReference type="Proteomes" id="UP000736328"/>
    </source>
</evidence>
<gene>
    <name evidence="1" type="ORF">HY768_07130</name>
</gene>
<proteinExistence type="predicted"/>
<evidence type="ECO:0000313" key="1">
    <source>
        <dbReference type="EMBL" id="MBI4726981.1"/>
    </source>
</evidence>
<reference evidence="1" key="1">
    <citation type="submission" date="2020-07" db="EMBL/GenBank/DDBJ databases">
        <title>Huge and variable diversity of episymbiotic CPR bacteria and DPANN archaea in groundwater ecosystems.</title>
        <authorList>
            <person name="He C.Y."/>
            <person name="Keren R."/>
            <person name="Whittaker M."/>
            <person name="Farag I.F."/>
            <person name="Doudna J."/>
            <person name="Cate J.H.D."/>
            <person name="Banfield J.F."/>
        </authorList>
    </citation>
    <scope>NUCLEOTIDE SEQUENCE</scope>
    <source>
        <strain evidence="1">NC_groundwater_1520_Pr4_B-0.1um_53_5</strain>
    </source>
</reference>
<accession>A0A933ML14</accession>
<comment type="caution">
    <text evidence="1">The sequence shown here is derived from an EMBL/GenBank/DDBJ whole genome shotgun (WGS) entry which is preliminary data.</text>
</comment>
<sequence length="116" mass="13678">MQTLLPEGKIEATILQIPQSSFTVLDFIGAFRRIFPGDWRRLAGRFGQFGQKRRYTVTTYFSNRLDLYSRKTHSLLRPFIRYSEGKFKGYRRPTTEEQKHFGSPWIAVFKKKKGPV</sequence>
<dbReference type="EMBL" id="JACQXR010000092">
    <property type="protein sequence ID" value="MBI4726981.1"/>
    <property type="molecule type" value="Genomic_DNA"/>
</dbReference>
<organism evidence="1 2">
    <name type="scientific">candidate division TA06 bacterium</name>
    <dbReference type="NCBI Taxonomy" id="2250710"/>
    <lineage>
        <taxon>Bacteria</taxon>
        <taxon>Bacteria division TA06</taxon>
    </lineage>
</organism>
<protein>
    <submittedName>
        <fullName evidence="1">Uncharacterized protein</fullName>
    </submittedName>
</protein>